<dbReference type="SMART" id="SM00333">
    <property type="entry name" value="TUDOR"/>
    <property type="match status" value="1"/>
</dbReference>
<organism evidence="3 4">
    <name type="scientific">Pelagomonas calceolata</name>
    <dbReference type="NCBI Taxonomy" id="35677"/>
    <lineage>
        <taxon>Eukaryota</taxon>
        <taxon>Sar</taxon>
        <taxon>Stramenopiles</taxon>
        <taxon>Ochrophyta</taxon>
        <taxon>Pelagophyceae</taxon>
        <taxon>Pelagomonadales</taxon>
        <taxon>Pelagomonadaceae</taxon>
        <taxon>Pelagomonas</taxon>
    </lineage>
</organism>
<proteinExistence type="predicted"/>
<evidence type="ECO:0000259" key="2">
    <source>
        <dbReference type="SMART" id="SM00333"/>
    </source>
</evidence>
<sequence length="488" mass="52062">MDTKKPSKKPAKKPTAAKGRQGPRPPGGEKRWVRACLELCGGSFEAPIRCKTWREAFTRLEAARADFVRDTTRKAGSYEADARWAPPPTLPFGGETWTRREPPDALRVAFERCGLLFPDLVDGAGDPQTDTFPVGVAIYDRDWDAVEEDDGACSYVLGKAGAGNAALAESLYKLAAATGSKALETLEDDDVHQLVGKVRTVRQLLEAGPSPVLADASSKLLRGRCLELMVTKAIADCDAFVAFCASRLTPAQGLKVVRDAVQSLGYNGDSLRETCADCDGAVRLAAVAPEDNDGDVYVVGADAVARKLREAAAAVAGGGVPEFPLAFAETDVEAFLKDVLRREDGALREAIRRELRAAEGLPERPTPRKGARVLAPWTDGTLYAAKVTAVEGASVSLVFDDGDTRDGVAWAACELPDFLDDDAVDSDDDDESDGNDDVVPLGLSLSDRMSLFPGAGLKDGSNDHEGHMACVYVAPTWALLLLYKTASC</sequence>
<evidence type="ECO:0000313" key="3">
    <source>
        <dbReference type="EMBL" id="CAH0378158.1"/>
    </source>
</evidence>
<gene>
    <name evidence="3" type="ORF">PECAL_5P26780</name>
</gene>
<dbReference type="InterPro" id="IPR002999">
    <property type="entry name" value="Tudor"/>
</dbReference>
<feature type="compositionally biased region" description="Basic residues" evidence="1">
    <location>
        <begin position="1"/>
        <end position="12"/>
    </location>
</feature>
<feature type="region of interest" description="Disordered" evidence="1">
    <location>
        <begin position="1"/>
        <end position="29"/>
    </location>
</feature>
<accession>A0A8J2X3Z7</accession>
<comment type="caution">
    <text evidence="3">The sequence shown here is derived from an EMBL/GenBank/DDBJ whole genome shotgun (WGS) entry which is preliminary data.</text>
</comment>
<name>A0A8J2X3Z7_9STRA</name>
<dbReference type="AlphaFoldDB" id="A0A8J2X3Z7"/>
<keyword evidence="4" id="KW-1185">Reference proteome</keyword>
<feature type="domain" description="Tudor" evidence="2">
    <location>
        <begin position="365"/>
        <end position="420"/>
    </location>
</feature>
<evidence type="ECO:0000313" key="4">
    <source>
        <dbReference type="Proteomes" id="UP000789595"/>
    </source>
</evidence>
<reference evidence="3" key="1">
    <citation type="submission" date="2021-11" db="EMBL/GenBank/DDBJ databases">
        <authorList>
            <consortium name="Genoscope - CEA"/>
            <person name="William W."/>
        </authorList>
    </citation>
    <scope>NUCLEOTIDE SEQUENCE</scope>
</reference>
<evidence type="ECO:0000256" key="1">
    <source>
        <dbReference type="SAM" id="MobiDB-lite"/>
    </source>
</evidence>
<dbReference type="Gene3D" id="2.30.30.140">
    <property type="match status" value="1"/>
</dbReference>
<dbReference type="EMBL" id="CAKKNE010000005">
    <property type="protein sequence ID" value="CAH0378158.1"/>
    <property type="molecule type" value="Genomic_DNA"/>
</dbReference>
<protein>
    <recommendedName>
        <fullName evidence="2">Tudor domain-containing protein</fullName>
    </recommendedName>
</protein>
<dbReference type="Proteomes" id="UP000789595">
    <property type="component" value="Unassembled WGS sequence"/>
</dbReference>